<sequence>KRQRHDMTHVEIWAGEGPKTIGARWNNGKVQIWDHYKFVARSFHSETYHFKSIDTWLMGICK</sequence>
<gene>
    <name evidence="1" type="ORF">ACJMK2_007199</name>
</gene>
<evidence type="ECO:0000313" key="2">
    <source>
        <dbReference type="Proteomes" id="UP001634394"/>
    </source>
</evidence>
<accession>A0ABD3VKY0</accession>
<feature type="non-terminal residue" evidence="1">
    <location>
        <position position="1"/>
    </location>
</feature>
<protein>
    <submittedName>
        <fullName evidence="1">Uncharacterized protein</fullName>
    </submittedName>
</protein>
<reference evidence="1 2" key="1">
    <citation type="submission" date="2024-11" db="EMBL/GenBank/DDBJ databases">
        <title>Chromosome-level genome assembly of the freshwater bivalve Anodonta woodiana.</title>
        <authorList>
            <person name="Chen X."/>
        </authorList>
    </citation>
    <scope>NUCLEOTIDE SEQUENCE [LARGE SCALE GENOMIC DNA]</scope>
    <source>
        <strain evidence="1">MN2024</strain>
        <tissue evidence="1">Gills</tissue>
    </source>
</reference>
<feature type="non-terminal residue" evidence="1">
    <location>
        <position position="62"/>
    </location>
</feature>
<keyword evidence="2" id="KW-1185">Reference proteome</keyword>
<proteinExistence type="predicted"/>
<dbReference type="Proteomes" id="UP001634394">
    <property type="component" value="Unassembled WGS sequence"/>
</dbReference>
<name>A0ABD3VKY0_SINWO</name>
<dbReference type="PANTHER" id="PTHR47664:SF1">
    <property type="entry name" value="CHROMOSOME UNDETERMINED SCAFFOLD_14, WHOLE GENOME SHOTGUN SEQUENCE"/>
    <property type="match status" value="1"/>
</dbReference>
<dbReference type="EMBL" id="JBJQND010000011">
    <property type="protein sequence ID" value="KAL3861130.1"/>
    <property type="molecule type" value="Genomic_DNA"/>
</dbReference>
<evidence type="ECO:0000313" key="1">
    <source>
        <dbReference type="EMBL" id="KAL3861130.1"/>
    </source>
</evidence>
<dbReference type="PANTHER" id="PTHR47664">
    <property type="entry name" value="NLPC_P60 DOMAIN-CONTAINING PROTEIN"/>
    <property type="match status" value="1"/>
</dbReference>
<organism evidence="1 2">
    <name type="scientific">Sinanodonta woodiana</name>
    <name type="common">Chinese pond mussel</name>
    <name type="synonym">Anodonta woodiana</name>
    <dbReference type="NCBI Taxonomy" id="1069815"/>
    <lineage>
        <taxon>Eukaryota</taxon>
        <taxon>Metazoa</taxon>
        <taxon>Spiralia</taxon>
        <taxon>Lophotrochozoa</taxon>
        <taxon>Mollusca</taxon>
        <taxon>Bivalvia</taxon>
        <taxon>Autobranchia</taxon>
        <taxon>Heteroconchia</taxon>
        <taxon>Palaeoheterodonta</taxon>
        <taxon>Unionida</taxon>
        <taxon>Unionoidea</taxon>
        <taxon>Unionidae</taxon>
        <taxon>Unioninae</taxon>
        <taxon>Sinanodonta</taxon>
    </lineage>
</organism>
<dbReference type="AlphaFoldDB" id="A0ABD3VKY0"/>
<comment type="caution">
    <text evidence="1">The sequence shown here is derived from an EMBL/GenBank/DDBJ whole genome shotgun (WGS) entry which is preliminary data.</text>
</comment>